<dbReference type="OrthoDB" id="747893at2759"/>
<evidence type="ECO:0000313" key="2">
    <source>
        <dbReference type="EMBL" id="KFK34647.1"/>
    </source>
</evidence>
<accession>A0A087GXP5</accession>
<reference evidence="3" key="1">
    <citation type="journal article" date="2015" name="Nat. Plants">
        <title>Genome expansion of Arabis alpina linked with retrotransposition and reduced symmetric DNA methylation.</title>
        <authorList>
            <person name="Willing E.M."/>
            <person name="Rawat V."/>
            <person name="Mandakova T."/>
            <person name="Maumus F."/>
            <person name="James G.V."/>
            <person name="Nordstroem K.J."/>
            <person name="Becker C."/>
            <person name="Warthmann N."/>
            <person name="Chica C."/>
            <person name="Szarzynska B."/>
            <person name="Zytnicki M."/>
            <person name="Albani M.C."/>
            <person name="Kiefer C."/>
            <person name="Bergonzi S."/>
            <person name="Castaings L."/>
            <person name="Mateos J.L."/>
            <person name="Berns M.C."/>
            <person name="Bujdoso N."/>
            <person name="Piofczyk T."/>
            <person name="de Lorenzo L."/>
            <person name="Barrero-Sicilia C."/>
            <person name="Mateos I."/>
            <person name="Piednoel M."/>
            <person name="Hagmann J."/>
            <person name="Chen-Min-Tao R."/>
            <person name="Iglesias-Fernandez R."/>
            <person name="Schuster S.C."/>
            <person name="Alonso-Blanco C."/>
            <person name="Roudier F."/>
            <person name="Carbonero P."/>
            <person name="Paz-Ares J."/>
            <person name="Davis S.J."/>
            <person name="Pecinka A."/>
            <person name="Quesneville H."/>
            <person name="Colot V."/>
            <person name="Lysak M.A."/>
            <person name="Weigel D."/>
            <person name="Coupland G."/>
            <person name="Schneeberger K."/>
        </authorList>
    </citation>
    <scope>NUCLEOTIDE SEQUENCE [LARGE SCALE GENOMIC DNA]</scope>
    <source>
        <strain evidence="3">cv. Pajares</strain>
    </source>
</reference>
<feature type="region of interest" description="Disordered" evidence="1">
    <location>
        <begin position="306"/>
        <end position="333"/>
    </location>
</feature>
<dbReference type="EMBL" id="CM002873">
    <property type="protein sequence ID" value="KFK34647.1"/>
    <property type="molecule type" value="Genomic_DNA"/>
</dbReference>
<dbReference type="PANTHER" id="PTHR33356:SF5">
    <property type="entry name" value="TIP41-LIKE PROTEIN"/>
    <property type="match status" value="1"/>
</dbReference>
<evidence type="ECO:0000256" key="1">
    <source>
        <dbReference type="SAM" id="MobiDB-lite"/>
    </source>
</evidence>
<gene>
    <name evidence="2" type="ordered locus">AALP_Aa5g172900</name>
</gene>
<name>A0A087GXP5_ARAAL</name>
<keyword evidence="3" id="KW-1185">Reference proteome</keyword>
<dbReference type="PANTHER" id="PTHR33356">
    <property type="entry name" value="TIP41-LIKE PROTEIN"/>
    <property type="match status" value="1"/>
</dbReference>
<dbReference type="OMA" id="INRSNAM"/>
<protein>
    <submittedName>
        <fullName evidence="2">Uncharacterized protein</fullName>
    </submittedName>
</protein>
<proteinExistence type="predicted"/>
<dbReference type="Gramene" id="KFK34647">
    <property type="protein sequence ID" value="KFK34647"/>
    <property type="gene ID" value="AALP_AA5G172900"/>
</dbReference>
<dbReference type="eggNOG" id="ENOG502QW8M">
    <property type="taxonomic scope" value="Eukaryota"/>
</dbReference>
<sequence>MEPTCLIDDDAEFWLPPEFLTDDDFLLEKENNGGGNENRHGFVSTVKSNGDDEDFLAGLTKQMVQSTLEDDFSGGFCGYDAFPARNDDKVWGTNRSPQSTLCGAGIRRGYRSNQNCQSRVSSQAAWDLYCDAAEEMGRLNINDGCNNHSGRGLLCTPTKLSSVAVTAAKIPNNGTGYYNNHQSLQYQKLQAIQFEQLKQQQLMKLRHHRLLVQQSRAGLKNGGHVNLSSPAWSYQVPRREIGGSAMRAVFIGDHAGKRGSTGTGVFLPQPNTSRTYTRKKPTLTAILVPARLTQVVLSNNDALRQRSNSGGFMGQMRTEQAVNEPSLPPDWDY</sequence>
<dbReference type="Proteomes" id="UP000029120">
    <property type="component" value="Chromosome 5"/>
</dbReference>
<dbReference type="AlphaFoldDB" id="A0A087GXP5"/>
<evidence type="ECO:0000313" key="3">
    <source>
        <dbReference type="Proteomes" id="UP000029120"/>
    </source>
</evidence>
<organism evidence="2 3">
    <name type="scientific">Arabis alpina</name>
    <name type="common">Alpine rock-cress</name>
    <dbReference type="NCBI Taxonomy" id="50452"/>
    <lineage>
        <taxon>Eukaryota</taxon>
        <taxon>Viridiplantae</taxon>
        <taxon>Streptophyta</taxon>
        <taxon>Embryophyta</taxon>
        <taxon>Tracheophyta</taxon>
        <taxon>Spermatophyta</taxon>
        <taxon>Magnoliopsida</taxon>
        <taxon>eudicotyledons</taxon>
        <taxon>Gunneridae</taxon>
        <taxon>Pentapetalae</taxon>
        <taxon>rosids</taxon>
        <taxon>malvids</taxon>
        <taxon>Brassicales</taxon>
        <taxon>Brassicaceae</taxon>
        <taxon>Arabideae</taxon>
        <taxon>Arabis</taxon>
    </lineage>
</organism>